<gene>
    <name evidence="2" type="ORF">PR048_008130</name>
</gene>
<evidence type="ECO:0000313" key="3">
    <source>
        <dbReference type="Proteomes" id="UP001159363"/>
    </source>
</evidence>
<keyword evidence="3" id="KW-1185">Reference proteome</keyword>
<reference evidence="2 3" key="1">
    <citation type="submission" date="2023-02" db="EMBL/GenBank/DDBJ databases">
        <title>LHISI_Scaffold_Assembly.</title>
        <authorList>
            <person name="Stuart O.P."/>
            <person name="Cleave R."/>
            <person name="Magrath M.J.L."/>
            <person name="Mikheyev A.S."/>
        </authorList>
    </citation>
    <scope>NUCLEOTIDE SEQUENCE [LARGE SCALE GENOMIC DNA]</scope>
    <source>
        <strain evidence="2">Daus_M_001</strain>
        <tissue evidence="2">Leg muscle</tissue>
    </source>
</reference>
<evidence type="ECO:0000256" key="1">
    <source>
        <dbReference type="SAM" id="MobiDB-lite"/>
    </source>
</evidence>
<feature type="region of interest" description="Disordered" evidence="1">
    <location>
        <begin position="120"/>
        <end position="139"/>
    </location>
</feature>
<dbReference type="EMBL" id="JARBHB010000003">
    <property type="protein sequence ID" value="KAJ8888638.1"/>
    <property type="molecule type" value="Genomic_DNA"/>
</dbReference>
<comment type="caution">
    <text evidence="2">The sequence shown here is derived from an EMBL/GenBank/DDBJ whole genome shotgun (WGS) entry which is preliminary data.</text>
</comment>
<evidence type="ECO:0000313" key="2">
    <source>
        <dbReference type="EMBL" id="KAJ8888638.1"/>
    </source>
</evidence>
<sequence length="245" mass="27791">MHHFPPFPAHQIYHLPFPPLLLSPFHWHWHILYKASPQHIPNPVSTFILFTVLASLAHLPPREQAQALRHLKRPTTPEITTDLFAAPVHLGEETHPVIANPHWWGIQIAEPVTANVHPSKHLTTSQSCSNSHKSEITQVRQPPQVMRGLGIAAKANLHKHKVVLAEPDFVPCHATYGIQMENNVRSFSLTTDWWTSHAVESYLSLTAHYMTANFEIKSTKVDCFHMKSSHTAANIEKELSELFHS</sequence>
<name>A0ABQ9HXV7_9NEOP</name>
<dbReference type="Proteomes" id="UP001159363">
    <property type="component" value="Chromosome 3"/>
</dbReference>
<organism evidence="2 3">
    <name type="scientific">Dryococelus australis</name>
    <dbReference type="NCBI Taxonomy" id="614101"/>
    <lineage>
        <taxon>Eukaryota</taxon>
        <taxon>Metazoa</taxon>
        <taxon>Ecdysozoa</taxon>
        <taxon>Arthropoda</taxon>
        <taxon>Hexapoda</taxon>
        <taxon>Insecta</taxon>
        <taxon>Pterygota</taxon>
        <taxon>Neoptera</taxon>
        <taxon>Polyneoptera</taxon>
        <taxon>Phasmatodea</taxon>
        <taxon>Verophasmatodea</taxon>
        <taxon>Anareolatae</taxon>
        <taxon>Phasmatidae</taxon>
        <taxon>Eurycanthinae</taxon>
        <taxon>Dryococelus</taxon>
    </lineage>
</organism>
<protein>
    <submittedName>
        <fullName evidence="2">Uncharacterized protein</fullName>
    </submittedName>
</protein>
<proteinExistence type="predicted"/>
<feature type="compositionally biased region" description="Polar residues" evidence="1">
    <location>
        <begin position="121"/>
        <end position="139"/>
    </location>
</feature>
<accession>A0ABQ9HXV7</accession>